<protein>
    <submittedName>
        <fullName evidence="2">Uncharacterized protein</fullName>
    </submittedName>
</protein>
<keyword evidence="3" id="KW-1185">Reference proteome</keyword>
<dbReference type="Proteomes" id="UP000700596">
    <property type="component" value="Unassembled WGS sequence"/>
</dbReference>
<dbReference type="AlphaFoldDB" id="A0A9P9DZP7"/>
<comment type="caution">
    <text evidence="2">The sequence shown here is derived from an EMBL/GenBank/DDBJ whole genome shotgun (WGS) entry which is preliminary data.</text>
</comment>
<reference evidence="2" key="1">
    <citation type="journal article" date="2021" name="Nat. Commun.">
        <title>Genetic determinants of endophytism in the Arabidopsis root mycobiome.</title>
        <authorList>
            <person name="Mesny F."/>
            <person name="Miyauchi S."/>
            <person name="Thiergart T."/>
            <person name="Pickel B."/>
            <person name="Atanasova L."/>
            <person name="Karlsson M."/>
            <person name="Huettel B."/>
            <person name="Barry K.W."/>
            <person name="Haridas S."/>
            <person name="Chen C."/>
            <person name="Bauer D."/>
            <person name="Andreopoulos W."/>
            <person name="Pangilinan J."/>
            <person name="LaButti K."/>
            <person name="Riley R."/>
            <person name="Lipzen A."/>
            <person name="Clum A."/>
            <person name="Drula E."/>
            <person name="Henrissat B."/>
            <person name="Kohler A."/>
            <person name="Grigoriev I.V."/>
            <person name="Martin F.M."/>
            <person name="Hacquard S."/>
        </authorList>
    </citation>
    <scope>NUCLEOTIDE SEQUENCE</scope>
    <source>
        <strain evidence="2">MPI-CAGE-CH-0243</strain>
    </source>
</reference>
<accession>A0A9P9DZP7</accession>
<feature type="region of interest" description="Disordered" evidence="1">
    <location>
        <begin position="1"/>
        <end position="21"/>
    </location>
</feature>
<dbReference type="EMBL" id="JAGMWT010000005">
    <property type="protein sequence ID" value="KAH7128213.1"/>
    <property type="molecule type" value="Genomic_DNA"/>
</dbReference>
<evidence type="ECO:0000256" key="1">
    <source>
        <dbReference type="SAM" id="MobiDB-lite"/>
    </source>
</evidence>
<gene>
    <name evidence="2" type="ORF">B0J11DRAFT_603397</name>
</gene>
<sequence length="424" mass="47874">MNNSASARSQPPYSTSSPTFYARPSLDRDHYAIGRFITHFVETTSTATPGYMEFLPHMLQRTFDETRNAILAVSLASLSNVSRNQELRVESLVYYGRALQSLRAAMNDHTTAIADSTMLNIVIIQMYDTIAGTNDLIIDKIDHHEIATTELLRLRSSTPHASETSRKLSEIVKTRKEILLIHNCSRKESGSYTPLSPAQSFRFYLREVSTACARLLQTRQSSFRYSSSFIEALDDAVGLYAESSRWPASTSVEWRYRPHLPPKDISAQGISQIFLFKDIQHSGIWQLYFCSRIHLCQALLGAYSFLHSEKATGPTSNRSQLSGKDIRKTLLAAVDDIISCAPYLLGDVDDEGHMVRSNIERKGLGAFFLLRGLMVAISARDLLQRQRRLLLDLLNRIGVEFGIHAAWRLREDWIASHRTEAAQL</sequence>
<name>A0A9P9DZP7_9PLEO</name>
<evidence type="ECO:0000313" key="3">
    <source>
        <dbReference type="Proteomes" id="UP000700596"/>
    </source>
</evidence>
<organism evidence="2 3">
    <name type="scientific">Dendryphion nanum</name>
    <dbReference type="NCBI Taxonomy" id="256645"/>
    <lineage>
        <taxon>Eukaryota</taxon>
        <taxon>Fungi</taxon>
        <taxon>Dikarya</taxon>
        <taxon>Ascomycota</taxon>
        <taxon>Pezizomycotina</taxon>
        <taxon>Dothideomycetes</taxon>
        <taxon>Pleosporomycetidae</taxon>
        <taxon>Pleosporales</taxon>
        <taxon>Torulaceae</taxon>
        <taxon>Dendryphion</taxon>
    </lineage>
</organism>
<dbReference type="PANTHER" id="PTHR38791">
    <property type="entry name" value="ZN(II)2CYS6 TRANSCRIPTION FACTOR (EUROFUNG)-RELATED-RELATED"/>
    <property type="match status" value="1"/>
</dbReference>
<dbReference type="InterPro" id="IPR053175">
    <property type="entry name" value="DHMBA_Reg_Transcription_Factor"/>
</dbReference>
<dbReference type="OrthoDB" id="2991872at2759"/>
<dbReference type="Pfam" id="PF11951">
    <property type="entry name" value="Fungal_trans_2"/>
    <property type="match status" value="1"/>
</dbReference>
<dbReference type="InterPro" id="IPR021858">
    <property type="entry name" value="Fun_TF"/>
</dbReference>
<proteinExistence type="predicted"/>
<feature type="compositionally biased region" description="Polar residues" evidence="1">
    <location>
        <begin position="1"/>
        <end position="19"/>
    </location>
</feature>
<evidence type="ECO:0000313" key="2">
    <source>
        <dbReference type="EMBL" id="KAH7128213.1"/>
    </source>
</evidence>